<feature type="binding site" evidence="8">
    <location>
        <position position="97"/>
    </location>
    <ligand>
        <name>Mg(2+)</name>
        <dbReference type="ChEBI" id="CHEBI:18420"/>
    </ligand>
</feature>
<evidence type="ECO:0000313" key="10">
    <source>
        <dbReference type="EMBL" id="QDL39882.1"/>
    </source>
</evidence>
<dbReference type="GO" id="GO:0000287">
    <property type="term" value="F:magnesium ion binding"/>
    <property type="evidence" value="ECO:0007669"/>
    <property type="project" value="UniProtKB-UniRule"/>
</dbReference>
<comment type="function">
    <text evidence="8">Toxic component of a toxin-antitoxin (TA) system. An RNase.</text>
</comment>
<dbReference type="PANTHER" id="PTHR33653:SF1">
    <property type="entry name" value="RIBONUCLEASE VAPC2"/>
    <property type="match status" value="1"/>
</dbReference>
<keyword evidence="6 8" id="KW-0460">Magnesium</keyword>
<dbReference type="InterPro" id="IPR050556">
    <property type="entry name" value="Type_II_TA_system_RNase"/>
</dbReference>
<dbReference type="KEGG" id="rhf:EUB48_18850"/>
<sequence>MSYMLDTNICIYVINARPPAVLARFRQERMGNIGISSVTAAELAFGVAKSGSARNREALEMFLAPLDVLPFDASTIWQYGELRAGLERRGQPIGALDTMIAAHALASNTVLVTNNTREFARVPGLRLENWADEPPNSN</sequence>
<dbReference type="GO" id="GO:0016787">
    <property type="term" value="F:hydrolase activity"/>
    <property type="evidence" value="ECO:0007669"/>
    <property type="project" value="UniProtKB-KW"/>
</dbReference>
<dbReference type="SUPFAM" id="SSF88723">
    <property type="entry name" value="PIN domain-like"/>
    <property type="match status" value="1"/>
</dbReference>
<dbReference type="EC" id="3.1.-.-" evidence="8"/>
<keyword evidence="3 8" id="KW-0540">Nuclease</keyword>
<proteinExistence type="inferred from homology"/>
<dbReference type="InterPro" id="IPR029060">
    <property type="entry name" value="PIN-like_dom_sf"/>
</dbReference>
<keyword evidence="11" id="KW-1185">Reference proteome</keyword>
<dbReference type="Proteomes" id="UP000316798">
    <property type="component" value="Chromosome"/>
</dbReference>
<dbReference type="EMBL" id="CP035503">
    <property type="protein sequence ID" value="QDL39882.1"/>
    <property type="molecule type" value="Genomic_DNA"/>
</dbReference>
<dbReference type="GO" id="GO:0004540">
    <property type="term" value="F:RNA nuclease activity"/>
    <property type="evidence" value="ECO:0007669"/>
    <property type="project" value="InterPro"/>
</dbReference>
<comment type="cofactor">
    <cofactor evidence="1 8">
        <name>Mg(2+)</name>
        <dbReference type="ChEBI" id="CHEBI:18420"/>
    </cofactor>
</comment>
<evidence type="ECO:0000256" key="7">
    <source>
        <dbReference type="ARBA" id="ARBA00038093"/>
    </source>
</evidence>
<dbReference type="GO" id="GO:0090729">
    <property type="term" value="F:toxin activity"/>
    <property type="evidence" value="ECO:0007669"/>
    <property type="project" value="UniProtKB-KW"/>
</dbReference>
<keyword evidence="2 8" id="KW-1277">Toxin-antitoxin system</keyword>
<comment type="similarity">
    <text evidence="7 8">Belongs to the PINc/VapC protein family.</text>
</comment>
<gene>
    <name evidence="8" type="primary">vapC</name>
    <name evidence="10" type="ORF">EUB48_18850</name>
</gene>
<evidence type="ECO:0000256" key="8">
    <source>
        <dbReference type="HAMAP-Rule" id="MF_00265"/>
    </source>
</evidence>
<feature type="domain" description="PIN" evidence="9">
    <location>
        <begin position="3"/>
        <end position="124"/>
    </location>
</feature>
<keyword evidence="5 8" id="KW-0378">Hydrolase</keyword>
<feature type="binding site" evidence="8">
    <location>
        <position position="6"/>
    </location>
    <ligand>
        <name>Mg(2+)</name>
        <dbReference type="ChEBI" id="CHEBI:18420"/>
    </ligand>
</feature>
<dbReference type="Pfam" id="PF01850">
    <property type="entry name" value="PIN"/>
    <property type="match status" value="1"/>
</dbReference>
<evidence type="ECO:0000256" key="2">
    <source>
        <dbReference type="ARBA" id="ARBA00022649"/>
    </source>
</evidence>
<organism evidence="10 11">
    <name type="scientific">Rhodoferax sediminis</name>
    <dbReference type="NCBI Taxonomy" id="2509614"/>
    <lineage>
        <taxon>Bacteria</taxon>
        <taxon>Pseudomonadati</taxon>
        <taxon>Pseudomonadota</taxon>
        <taxon>Betaproteobacteria</taxon>
        <taxon>Burkholderiales</taxon>
        <taxon>Comamonadaceae</taxon>
        <taxon>Rhodoferax</taxon>
    </lineage>
</organism>
<dbReference type="InterPro" id="IPR002716">
    <property type="entry name" value="PIN_dom"/>
</dbReference>
<evidence type="ECO:0000256" key="1">
    <source>
        <dbReference type="ARBA" id="ARBA00001946"/>
    </source>
</evidence>
<dbReference type="OrthoDB" id="9796690at2"/>
<evidence type="ECO:0000256" key="5">
    <source>
        <dbReference type="ARBA" id="ARBA00022801"/>
    </source>
</evidence>
<dbReference type="AlphaFoldDB" id="A0A515DHI8"/>
<evidence type="ECO:0000259" key="9">
    <source>
        <dbReference type="Pfam" id="PF01850"/>
    </source>
</evidence>
<evidence type="ECO:0000313" key="11">
    <source>
        <dbReference type="Proteomes" id="UP000316798"/>
    </source>
</evidence>
<protein>
    <recommendedName>
        <fullName evidence="8">Ribonuclease VapC</fullName>
        <shortName evidence="8">RNase VapC</shortName>
        <ecNumber evidence="8">3.1.-.-</ecNumber>
    </recommendedName>
    <alternativeName>
        <fullName evidence="8">Toxin VapC</fullName>
    </alternativeName>
</protein>
<evidence type="ECO:0000256" key="4">
    <source>
        <dbReference type="ARBA" id="ARBA00022723"/>
    </source>
</evidence>
<accession>A0A515DHI8</accession>
<keyword evidence="8" id="KW-0800">Toxin</keyword>
<reference evidence="10 11" key="1">
    <citation type="submission" date="2019-01" db="EMBL/GenBank/DDBJ databases">
        <title>Genomic insights into a novel species Rhodoferax sp.</title>
        <authorList>
            <person name="Jin L."/>
        </authorList>
    </citation>
    <scope>NUCLEOTIDE SEQUENCE [LARGE SCALE GENOMIC DNA]</scope>
    <source>
        <strain evidence="10 11">CHu59-6-5</strain>
    </source>
</reference>
<dbReference type="HAMAP" id="MF_00265">
    <property type="entry name" value="VapC_Nob1"/>
    <property type="match status" value="1"/>
</dbReference>
<dbReference type="InterPro" id="IPR022907">
    <property type="entry name" value="VapC_family"/>
</dbReference>
<dbReference type="RefSeq" id="WP_142821406.1">
    <property type="nucleotide sequence ID" value="NZ_CP035503.1"/>
</dbReference>
<keyword evidence="4 8" id="KW-0479">Metal-binding</keyword>
<name>A0A515DHI8_9BURK</name>
<evidence type="ECO:0000256" key="6">
    <source>
        <dbReference type="ARBA" id="ARBA00022842"/>
    </source>
</evidence>
<dbReference type="Gene3D" id="3.40.50.1010">
    <property type="entry name" value="5'-nuclease"/>
    <property type="match status" value="1"/>
</dbReference>
<dbReference type="CDD" id="cd09881">
    <property type="entry name" value="PIN_VapC4-5_FitB-like"/>
    <property type="match status" value="1"/>
</dbReference>
<dbReference type="PANTHER" id="PTHR33653">
    <property type="entry name" value="RIBONUCLEASE VAPC2"/>
    <property type="match status" value="1"/>
</dbReference>
<evidence type="ECO:0000256" key="3">
    <source>
        <dbReference type="ARBA" id="ARBA00022722"/>
    </source>
</evidence>